<keyword evidence="2" id="KW-0808">Transferase</keyword>
<dbReference type="CDD" id="cd02440">
    <property type="entry name" value="AdoMet_MTases"/>
    <property type="match status" value="1"/>
</dbReference>
<dbReference type="Pfam" id="PF05971">
    <property type="entry name" value="Methyltransf_10"/>
    <property type="match status" value="1"/>
</dbReference>
<dbReference type="Gene3D" id="3.40.50.150">
    <property type="entry name" value="Vaccinia Virus protein VP39"/>
    <property type="match status" value="1"/>
</dbReference>
<dbReference type="EMBL" id="CAWUHD010000123">
    <property type="protein sequence ID" value="CAK7233549.1"/>
    <property type="molecule type" value="Genomic_DNA"/>
</dbReference>
<dbReference type="InterPro" id="IPR029063">
    <property type="entry name" value="SAM-dependent_MTases_sf"/>
</dbReference>
<protein>
    <recommendedName>
        <fullName evidence="6">U6 small nuclear RNA (adenine-(43)-N(6))-methyltransferase</fullName>
    </recommendedName>
</protein>
<proteinExistence type="predicted"/>
<keyword evidence="1" id="KW-0489">Methyltransferase</keyword>
<organism evidence="4 5">
    <name type="scientific">Sporothrix eucalyptigena</name>
    <dbReference type="NCBI Taxonomy" id="1812306"/>
    <lineage>
        <taxon>Eukaryota</taxon>
        <taxon>Fungi</taxon>
        <taxon>Dikarya</taxon>
        <taxon>Ascomycota</taxon>
        <taxon>Pezizomycotina</taxon>
        <taxon>Sordariomycetes</taxon>
        <taxon>Sordariomycetidae</taxon>
        <taxon>Ophiostomatales</taxon>
        <taxon>Ophiostomataceae</taxon>
        <taxon>Sporothrix</taxon>
    </lineage>
</organism>
<evidence type="ECO:0000313" key="5">
    <source>
        <dbReference type="Proteomes" id="UP001642482"/>
    </source>
</evidence>
<reference evidence="4 5" key="1">
    <citation type="submission" date="2024-01" db="EMBL/GenBank/DDBJ databases">
        <authorList>
            <person name="Allen C."/>
            <person name="Tagirdzhanova G."/>
        </authorList>
    </citation>
    <scope>NUCLEOTIDE SEQUENCE [LARGE SCALE GENOMIC DNA]</scope>
</reference>
<feature type="region of interest" description="Disordered" evidence="3">
    <location>
        <begin position="1"/>
        <end position="25"/>
    </location>
</feature>
<dbReference type="PANTHER" id="PTHR13393:SF0">
    <property type="entry name" value="RNA N6-ADENOSINE-METHYLTRANSFERASE METTL16"/>
    <property type="match status" value="1"/>
</dbReference>
<comment type="caution">
    <text evidence="4">The sequence shown here is derived from an EMBL/GenBank/DDBJ whole genome shotgun (WGS) entry which is preliminary data.</text>
</comment>
<evidence type="ECO:0000313" key="4">
    <source>
        <dbReference type="EMBL" id="CAK7233549.1"/>
    </source>
</evidence>
<evidence type="ECO:0000256" key="2">
    <source>
        <dbReference type="ARBA" id="ARBA00022679"/>
    </source>
</evidence>
<dbReference type="PANTHER" id="PTHR13393">
    <property type="entry name" value="SAM-DEPENDENT METHYLTRANSFERASE"/>
    <property type="match status" value="1"/>
</dbReference>
<dbReference type="InterPro" id="IPR010286">
    <property type="entry name" value="METTL16/RlmF"/>
</dbReference>
<evidence type="ECO:0000256" key="3">
    <source>
        <dbReference type="SAM" id="MobiDB-lite"/>
    </source>
</evidence>
<name>A0ABP0CQR5_9PEZI</name>
<evidence type="ECO:0000256" key="1">
    <source>
        <dbReference type="ARBA" id="ARBA00022603"/>
    </source>
</evidence>
<accession>A0ABP0CQR5</accession>
<gene>
    <name evidence="4" type="ORF">SEUCBS140593_008639</name>
</gene>
<keyword evidence="5" id="KW-1185">Reference proteome</keyword>
<dbReference type="Proteomes" id="UP001642482">
    <property type="component" value="Unassembled WGS sequence"/>
</dbReference>
<evidence type="ECO:0008006" key="6">
    <source>
        <dbReference type="Google" id="ProtNLM"/>
    </source>
</evidence>
<dbReference type="SUPFAM" id="SSF53335">
    <property type="entry name" value="S-adenosyl-L-methionine-dependent methyltransferases"/>
    <property type="match status" value="1"/>
</dbReference>
<sequence length="498" mass="54866">MADKTDSGEQASAHAASTDGTDVAATPASTSSLYVVDDHQRHRRESMTQVPSSSRGVVFYRDLYTKDRIDFRALARDDPDFAAVYYPSRQLDFRDPAAIRQLTKTLLRRDFGLTVELPSDRLCPPVPNRLAYVVWVTELVSSTSAGASSVVGLDIGTGASCIYPFLACTVNPSWRFVATDIDTANLKSARANVERNSLGESIRVVTRSPDDPLVVDDEAITFTMCNPPFYASADEMTASAAAKRQPAHSACTGAPVEMVYPPKEGDDGGEVAFVCRILEESITLRDRVCWYTAMLGKLSSLHALVAQLRARSIDNYAVAAFVHGTKTRRWALGWSFGATRPTMAAARGGPDTTGLESYRHLLPPTTELDVFSLRRKAGVSLGPVVDKVMSSLPLSWEWEDKALQGVGRTRENVWGRAWRRKKQREQRGEMVEAPDKPDKDGDSVFGFVVTIRIGVTETVVHCRWLEGHDEIIYQSFCGFLKTKLKEAAASAKEEKNET</sequence>